<organism evidence="3 4">
    <name type="scientific">candidate division GN15 bacterium</name>
    <dbReference type="NCBI Taxonomy" id="2072418"/>
    <lineage>
        <taxon>Bacteria</taxon>
        <taxon>candidate division GN15</taxon>
    </lineage>
</organism>
<protein>
    <recommendedName>
        <fullName evidence="2">Alpha-galactosidase NEW3 domain-containing protein</fullName>
    </recommendedName>
</protein>
<evidence type="ECO:0000313" key="3">
    <source>
        <dbReference type="EMBL" id="PWB74221.1"/>
    </source>
</evidence>
<dbReference type="Gene3D" id="2.60.40.10">
    <property type="entry name" value="Immunoglobulins"/>
    <property type="match status" value="1"/>
</dbReference>
<dbReference type="PANTHER" id="PTHR39198">
    <property type="entry name" value="HYPOTHETICAL MEMBRANE PROTEIN, CONSERVED"/>
    <property type="match status" value="1"/>
</dbReference>
<dbReference type="PANTHER" id="PTHR39198:SF1">
    <property type="entry name" value="ALPHA-GALACTOSIDASE NEW3 DOMAIN-CONTAINING PROTEIN"/>
    <property type="match status" value="1"/>
</dbReference>
<accession>A0A855X990</accession>
<dbReference type="EMBL" id="PQAP01000037">
    <property type="protein sequence ID" value="PWB74221.1"/>
    <property type="molecule type" value="Genomic_DNA"/>
</dbReference>
<proteinExistence type="predicted"/>
<feature type="non-terminal residue" evidence="3">
    <location>
        <position position="456"/>
    </location>
</feature>
<feature type="domain" description="Alpha-galactosidase NEW3" evidence="2">
    <location>
        <begin position="374"/>
        <end position="446"/>
    </location>
</feature>
<dbReference type="InterPro" id="IPR018905">
    <property type="entry name" value="A-galactase_NEW3"/>
</dbReference>
<keyword evidence="1" id="KW-0732">Signal</keyword>
<feature type="signal peptide" evidence="1">
    <location>
        <begin position="1"/>
        <end position="21"/>
    </location>
</feature>
<dbReference type="InterPro" id="IPR013783">
    <property type="entry name" value="Ig-like_fold"/>
</dbReference>
<dbReference type="Gene3D" id="1.10.287.470">
    <property type="entry name" value="Helix hairpin bin"/>
    <property type="match status" value="1"/>
</dbReference>
<dbReference type="Pfam" id="PF10633">
    <property type="entry name" value="NPCBM_assoc"/>
    <property type="match status" value="1"/>
</dbReference>
<gene>
    <name evidence="3" type="ORF">C3F09_04215</name>
</gene>
<evidence type="ECO:0000313" key="4">
    <source>
        <dbReference type="Proteomes" id="UP000250918"/>
    </source>
</evidence>
<sequence length="456" mass="50787">MNRMLLKLTLAVVLLLGLAGAALPQSSTFFNQRDDEYRLLGLKRAKEAYEVARAEFDRQNELFKRGLITQSELDRAHNVFSDAEVNYQQSLLAVLFEQQFVSVVGAVKYHAKDGGRKVKLTLANMSSGGEEFQKLINIDDKLFRSLQPDVISNVYVSLFNDQNAIISQPYEIKIPELRSGSPQTIDFSLMQELDAVTVSIIYGRGSQRTMKIFLQKDVSVNKVAVQSEQFSQEVDLGNSASYDLTLELFSGSENTFALEAVNLPQEIIRNFKDAANQARLSQVKFTESSTSKRALLEIQMPDRPTATVAMDQPITFYVVALPADRTARPDDLTTRTWTENEIAALGVGYAKLELLPRGRGRLLVRSPQLYHSIEEGGTVEVLMDVVNEGSRRLDNITLTADVPLNWTKQIEPATIPALQIGEESRVKLTFKPADDVAAGKYEVRVRFDGTSGGQPV</sequence>
<feature type="chain" id="PRO_5033005570" description="Alpha-galactosidase NEW3 domain-containing protein" evidence="1">
    <location>
        <begin position="22"/>
        <end position="456"/>
    </location>
</feature>
<evidence type="ECO:0000256" key="1">
    <source>
        <dbReference type="SAM" id="SignalP"/>
    </source>
</evidence>
<dbReference type="Proteomes" id="UP000250918">
    <property type="component" value="Unassembled WGS sequence"/>
</dbReference>
<evidence type="ECO:0000259" key="2">
    <source>
        <dbReference type="Pfam" id="PF10633"/>
    </source>
</evidence>
<name>A0A855X990_9BACT</name>
<comment type="caution">
    <text evidence="3">The sequence shown here is derived from an EMBL/GenBank/DDBJ whole genome shotgun (WGS) entry which is preliminary data.</text>
</comment>
<reference evidence="3 4" key="1">
    <citation type="journal article" date="2018" name="ISME J.">
        <title>A methanotrophic archaeon couples anaerobic oxidation of methane to Fe(III) reduction.</title>
        <authorList>
            <person name="Cai C."/>
            <person name="Leu A.O."/>
            <person name="Xie G.J."/>
            <person name="Guo J."/>
            <person name="Feng Y."/>
            <person name="Zhao J.X."/>
            <person name="Tyson G.W."/>
            <person name="Yuan Z."/>
            <person name="Hu S."/>
        </authorList>
    </citation>
    <scope>NUCLEOTIDE SEQUENCE [LARGE SCALE GENOMIC DNA]</scope>
    <source>
        <strain evidence="3">FeB_12</strain>
    </source>
</reference>
<dbReference type="AlphaFoldDB" id="A0A855X990"/>